<feature type="transmembrane region" description="Helical" evidence="1">
    <location>
        <begin position="58"/>
        <end position="77"/>
    </location>
</feature>
<keyword evidence="1" id="KW-0472">Membrane</keyword>
<keyword evidence="3" id="KW-1185">Reference proteome</keyword>
<dbReference type="EMBL" id="JAAPAO010000300">
    <property type="protein sequence ID" value="KAF4663988.1"/>
    <property type="molecule type" value="Genomic_DNA"/>
</dbReference>
<sequence>MADSPVELGNWAAPARDFRSVGIKPSPVAEPETSSTLFCCPEIISDIFAQREIKAPIVFVWLAVHLVSLLAAMKLYYEINSNMQYHDKLIQDHCRQAEHLIYGACVSEAWKLAFYDEVPIQSQGSRDYTFTFKTTSHPPTFILVRISRHADPQRAPETFYRPRNFGVHSIMVLDESTESGDPKKPITWDGLVIDTQPFHAHSMDDFTYHVTKPQGHLKIYVEDADIPHLEIVRSHPVCSVPKSWHALSDHAIGEEHVHLATSRYLVGISCWITLISCVLVWRWFGGSSGPRGSSTNFAWLVGIKSLLHDLPLQVLISTILISALSNQILFKPKVNIRGNPDDDELMRFGVRIIAASVTTLPFTTAMVIFNSSMVGSTGLMHLIFAVPCAIGWASLFTMLCYPMMITIEYLDENF</sequence>
<dbReference type="Proteomes" id="UP000591131">
    <property type="component" value="Unassembled WGS sequence"/>
</dbReference>
<dbReference type="AlphaFoldDB" id="A0A7J6LXG1"/>
<keyword evidence="1" id="KW-1133">Transmembrane helix</keyword>
<gene>
    <name evidence="2" type="ORF">FOL47_005460</name>
</gene>
<dbReference type="OrthoDB" id="416636at2759"/>
<name>A0A7J6LXG1_PERCH</name>
<comment type="caution">
    <text evidence="2">The sequence shown here is derived from an EMBL/GenBank/DDBJ whole genome shotgun (WGS) entry which is preliminary data.</text>
</comment>
<feature type="transmembrane region" description="Helical" evidence="1">
    <location>
        <begin position="381"/>
        <end position="401"/>
    </location>
</feature>
<evidence type="ECO:0000313" key="3">
    <source>
        <dbReference type="Proteomes" id="UP000591131"/>
    </source>
</evidence>
<keyword evidence="1" id="KW-0812">Transmembrane</keyword>
<organism evidence="2 3">
    <name type="scientific">Perkinsus chesapeaki</name>
    <name type="common">Clam parasite</name>
    <name type="synonym">Perkinsus andrewsi</name>
    <dbReference type="NCBI Taxonomy" id="330153"/>
    <lineage>
        <taxon>Eukaryota</taxon>
        <taxon>Sar</taxon>
        <taxon>Alveolata</taxon>
        <taxon>Perkinsozoa</taxon>
        <taxon>Perkinsea</taxon>
        <taxon>Perkinsida</taxon>
        <taxon>Perkinsidae</taxon>
        <taxon>Perkinsus</taxon>
    </lineage>
</organism>
<feature type="transmembrane region" description="Helical" evidence="1">
    <location>
        <begin position="310"/>
        <end position="329"/>
    </location>
</feature>
<reference evidence="2 3" key="1">
    <citation type="submission" date="2020-04" db="EMBL/GenBank/DDBJ databases">
        <title>Perkinsus chesapeaki whole genome sequence.</title>
        <authorList>
            <person name="Bogema D.R."/>
        </authorList>
    </citation>
    <scope>NUCLEOTIDE SEQUENCE [LARGE SCALE GENOMIC DNA]</scope>
    <source>
        <strain evidence="2">ATCC PRA-425</strain>
    </source>
</reference>
<feature type="transmembrane region" description="Helical" evidence="1">
    <location>
        <begin position="350"/>
        <end position="369"/>
    </location>
</feature>
<evidence type="ECO:0000313" key="2">
    <source>
        <dbReference type="EMBL" id="KAF4663988.1"/>
    </source>
</evidence>
<accession>A0A7J6LXG1</accession>
<evidence type="ECO:0000256" key="1">
    <source>
        <dbReference type="SAM" id="Phobius"/>
    </source>
</evidence>
<protein>
    <submittedName>
        <fullName evidence="2">Uncharacterized protein</fullName>
    </submittedName>
</protein>
<proteinExistence type="predicted"/>
<feature type="transmembrane region" description="Helical" evidence="1">
    <location>
        <begin position="264"/>
        <end position="284"/>
    </location>
</feature>